<organism evidence="1 2">
    <name type="scientific">Lentinula detonsa</name>
    <dbReference type="NCBI Taxonomy" id="2804962"/>
    <lineage>
        <taxon>Eukaryota</taxon>
        <taxon>Fungi</taxon>
        <taxon>Dikarya</taxon>
        <taxon>Basidiomycota</taxon>
        <taxon>Agaricomycotina</taxon>
        <taxon>Agaricomycetes</taxon>
        <taxon>Agaricomycetidae</taxon>
        <taxon>Agaricales</taxon>
        <taxon>Marasmiineae</taxon>
        <taxon>Omphalotaceae</taxon>
        <taxon>Lentinula</taxon>
    </lineage>
</organism>
<proteinExistence type="predicted"/>
<reference evidence="1 2" key="1">
    <citation type="journal article" date="2023" name="Proc. Natl. Acad. Sci. U.S.A.">
        <title>A global phylogenomic analysis of the shiitake genus Lentinula.</title>
        <authorList>
            <person name="Sierra-Patev S."/>
            <person name="Min B."/>
            <person name="Naranjo-Ortiz M."/>
            <person name="Looney B."/>
            <person name="Konkel Z."/>
            <person name="Slot J.C."/>
            <person name="Sakamoto Y."/>
            <person name="Steenwyk J.L."/>
            <person name="Rokas A."/>
            <person name="Carro J."/>
            <person name="Camarero S."/>
            <person name="Ferreira P."/>
            <person name="Molpeceres G."/>
            <person name="Ruiz-Duenas F.J."/>
            <person name="Serrano A."/>
            <person name="Henrissat B."/>
            <person name="Drula E."/>
            <person name="Hughes K.W."/>
            <person name="Mata J.L."/>
            <person name="Ishikawa N.K."/>
            <person name="Vargas-Isla R."/>
            <person name="Ushijima S."/>
            <person name="Smith C.A."/>
            <person name="Donoghue J."/>
            <person name="Ahrendt S."/>
            <person name="Andreopoulos W."/>
            <person name="He G."/>
            <person name="LaButti K."/>
            <person name="Lipzen A."/>
            <person name="Ng V."/>
            <person name="Riley R."/>
            <person name="Sandor L."/>
            <person name="Barry K."/>
            <person name="Martinez A.T."/>
            <person name="Xiao Y."/>
            <person name="Gibbons J.G."/>
            <person name="Terashima K."/>
            <person name="Grigoriev I.V."/>
            <person name="Hibbett D."/>
        </authorList>
    </citation>
    <scope>NUCLEOTIDE SEQUENCE [LARGE SCALE GENOMIC DNA]</scope>
    <source>
        <strain evidence="1 2">TFB7810</strain>
    </source>
</reference>
<keyword evidence="2" id="KW-1185">Reference proteome</keyword>
<dbReference type="AlphaFoldDB" id="A0A9W8NUZ4"/>
<evidence type="ECO:0000313" key="2">
    <source>
        <dbReference type="Proteomes" id="UP001142393"/>
    </source>
</evidence>
<gene>
    <name evidence="1" type="ORF">DFH05DRAFT_336981</name>
</gene>
<dbReference type="EMBL" id="JANVFU010000012">
    <property type="protein sequence ID" value="KAJ3741393.1"/>
    <property type="molecule type" value="Genomic_DNA"/>
</dbReference>
<name>A0A9W8NUZ4_9AGAR</name>
<protein>
    <submittedName>
        <fullName evidence="1">Uncharacterized protein</fullName>
    </submittedName>
</protein>
<dbReference type="Proteomes" id="UP001142393">
    <property type="component" value="Unassembled WGS sequence"/>
</dbReference>
<evidence type="ECO:0000313" key="1">
    <source>
        <dbReference type="EMBL" id="KAJ3741393.1"/>
    </source>
</evidence>
<sequence length="224" mass="25440">MWNFRVHAMCNLSTRPCVAVQNIRTFLVVSCFSDMLSTGSPLRRSVSCSSRIFRRYSSQKGKQPAPHALSQQKMRALISLYHQSNTFITPENLSERIDQAFTMKKKGDLAFGPLKAGVDTLSYFHTRAKLAPKFSEWDREKMRFGDGVWSKAMHSRREWKVIEALYGVDASGLLDPMPGLEVLDEGEEAEIGLPLQEVIMEDDVIDERTLRNDSHTSNKSQARP</sequence>
<comment type="caution">
    <text evidence="1">The sequence shown here is derived from an EMBL/GenBank/DDBJ whole genome shotgun (WGS) entry which is preliminary data.</text>
</comment>
<accession>A0A9W8NUZ4</accession>